<feature type="region of interest" description="Disordered" evidence="5">
    <location>
        <begin position="1"/>
        <end position="33"/>
    </location>
</feature>
<dbReference type="Pfam" id="PF09805">
    <property type="entry name" value="Nop25"/>
    <property type="match status" value="1"/>
</dbReference>
<evidence type="ECO:0000256" key="1">
    <source>
        <dbReference type="ARBA" id="ARBA00004604"/>
    </source>
</evidence>
<name>A0A132B5K0_MOLSC</name>
<dbReference type="GO" id="GO:0019843">
    <property type="term" value="F:rRNA binding"/>
    <property type="evidence" value="ECO:0007669"/>
    <property type="project" value="TreeGrafter"/>
</dbReference>
<evidence type="ECO:0000256" key="2">
    <source>
        <dbReference type="ARBA" id="ARBA00007175"/>
    </source>
</evidence>
<feature type="compositionally biased region" description="Basic residues" evidence="5">
    <location>
        <begin position="187"/>
        <end position="196"/>
    </location>
</feature>
<evidence type="ECO:0000256" key="3">
    <source>
        <dbReference type="ARBA" id="ARBA00023054"/>
    </source>
</evidence>
<evidence type="ECO:0000256" key="5">
    <source>
        <dbReference type="SAM" id="MobiDB-lite"/>
    </source>
</evidence>
<dbReference type="InParanoid" id="A0A132B5K0"/>
<dbReference type="OrthoDB" id="551633at2759"/>
<evidence type="ECO:0000256" key="4">
    <source>
        <dbReference type="ARBA" id="ARBA00023242"/>
    </source>
</evidence>
<evidence type="ECO:0000313" key="7">
    <source>
        <dbReference type="Proteomes" id="UP000070700"/>
    </source>
</evidence>
<dbReference type="PANTHER" id="PTHR14577:SF0">
    <property type="entry name" value="NUCLEOLAR PROTEIN 12"/>
    <property type="match status" value="1"/>
</dbReference>
<dbReference type="KEGG" id="psco:LY89DRAFT_711892"/>
<dbReference type="STRING" id="149040.A0A132B5K0"/>
<comment type="similarity">
    <text evidence="2">Belongs to the RRP17 family.</text>
</comment>
<dbReference type="GeneID" id="28827660"/>
<protein>
    <recommendedName>
        <fullName evidence="8">Nucleolar protein 12</fullName>
    </recommendedName>
</protein>
<dbReference type="GO" id="GO:0005730">
    <property type="term" value="C:nucleolus"/>
    <property type="evidence" value="ECO:0007669"/>
    <property type="project" value="UniProtKB-SubCell"/>
</dbReference>
<feature type="compositionally biased region" description="Basic and acidic residues" evidence="5">
    <location>
        <begin position="197"/>
        <end position="206"/>
    </location>
</feature>
<keyword evidence="7" id="KW-1185">Reference proteome</keyword>
<organism evidence="6 7">
    <name type="scientific">Mollisia scopiformis</name>
    <name type="common">Conifer needle endophyte fungus</name>
    <name type="synonym">Phialocephala scopiformis</name>
    <dbReference type="NCBI Taxonomy" id="149040"/>
    <lineage>
        <taxon>Eukaryota</taxon>
        <taxon>Fungi</taxon>
        <taxon>Dikarya</taxon>
        <taxon>Ascomycota</taxon>
        <taxon>Pezizomycotina</taxon>
        <taxon>Leotiomycetes</taxon>
        <taxon>Helotiales</taxon>
        <taxon>Mollisiaceae</taxon>
        <taxon>Mollisia</taxon>
    </lineage>
</organism>
<accession>A0A132B5K0</accession>
<gene>
    <name evidence="6" type="ORF">LY89DRAFT_711892</name>
</gene>
<sequence length="226" mass="26471">MNPAMLEPGIFRHPRPKRSVLPPANKKRKTEHKIEEISFDNDARADYLTGFHKRKVQRIKRAQEEAAKKAKEEHRETRKQLREERKKELEDHVEAVNRAVKEAEGLFADPETEEEVWNGIEEEEVVIEPIDHEEEYIDEDKYTTVTVEAVDVSKEGLQKVVDLEESEGSDAEAPPLVETEDKEKKQWPKKVRKKKFRYETKVERKVTRAKQKFGNKSKAEGRKSNN</sequence>
<feature type="region of interest" description="Disordered" evidence="5">
    <location>
        <begin position="62"/>
        <end position="121"/>
    </location>
</feature>
<feature type="region of interest" description="Disordered" evidence="5">
    <location>
        <begin position="161"/>
        <end position="226"/>
    </location>
</feature>
<dbReference type="FunCoup" id="A0A132B5K0">
    <property type="interactions" value="231"/>
</dbReference>
<feature type="compositionally biased region" description="Acidic residues" evidence="5">
    <location>
        <begin position="110"/>
        <end position="121"/>
    </location>
</feature>
<dbReference type="InterPro" id="IPR019186">
    <property type="entry name" value="Nucleolar_protein_12"/>
</dbReference>
<reference evidence="6 7" key="1">
    <citation type="submission" date="2015-10" db="EMBL/GenBank/DDBJ databases">
        <title>Full genome of DAOMC 229536 Phialocephala scopiformis, a fungal endophyte of spruce producing the potent anti-insectan compound rugulosin.</title>
        <authorList>
            <consortium name="DOE Joint Genome Institute"/>
            <person name="Walker A.K."/>
            <person name="Frasz S.L."/>
            <person name="Seifert K.A."/>
            <person name="Miller J.D."/>
            <person name="Mondo S.J."/>
            <person name="Labutti K."/>
            <person name="Lipzen A."/>
            <person name="Dockter R."/>
            <person name="Kennedy M."/>
            <person name="Grigoriev I.V."/>
            <person name="Spatafora J.W."/>
        </authorList>
    </citation>
    <scope>NUCLEOTIDE SEQUENCE [LARGE SCALE GENOMIC DNA]</scope>
    <source>
        <strain evidence="6 7">CBS 120377</strain>
    </source>
</reference>
<feature type="compositionally biased region" description="Basic and acidic residues" evidence="5">
    <location>
        <begin position="62"/>
        <end position="104"/>
    </location>
</feature>
<dbReference type="EMBL" id="KQ947438">
    <property type="protein sequence ID" value="KUJ07688.1"/>
    <property type="molecule type" value="Genomic_DNA"/>
</dbReference>
<feature type="compositionally biased region" description="Basic and acidic residues" evidence="5">
    <location>
        <begin position="217"/>
        <end position="226"/>
    </location>
</feature>
<keyword evidence="4" id="KW-0539">Nucleus</keyword>
<evidence type="ECO:0008006" key="8">
    <source>
        <dbReference type="Google" id="ProtNLM"/>
    </source>
</evidence>
<dbReference type="AlphaFoldDB" id="A0A132B5K0"/>
<dbReference type="RefSeq" id="XP_018062043.1">
    <property type="nucleotide sequence ID" value="XM_018217934.1"/>
</dbReference>
<proteinExistence type="inferred from homology"/>
<comment type="subcellular location">
    <subcellularLocation>
        <location evidence="1">Nucleus</location>
        <location evidence="1">Nucleolus</location>
    </subcellularLocation>
</comment>
<evidence type="ECO:0000313" key="6">
    <source>
        <dbReference type="EMBL" id="KUJ07688.1"/>
    </source>
</evidence>
<dbReference type="PANTHER" id="PTHR14577">
    <property type="entry name" value="NUCLEOLAR PROTEIN 12"/>
    <property type="match status" value="1"/>
</dbReference>
<dbReference type="Proteomes" id="UP000070700">
    <property type="component" value="Unassembled WGS sequence"/>
</dbReference>
<keyword evidence="3" id="KW-0175">Coiled coil</keyword>